<dbReference type="EMBL" id="JBHFFA010000003">
    <property type="protein sequence ID" value="KAL2633563.1"/>
    <property type="molecule type" value="Genomic_DNA"/>
</dbReference>
<comment type="caution">
    <text evidence="22">The sequence shown here is derived from an EMBL/GenBank/DDBJ whole genome shotgun (WGS) entry which is preliminary data.</text>
</comment>
<feature type="domain" description="Protein kinase" evidence="21">
    <location>
        <begin position="444"/>
        <end position="703"/>
    </location>
</feature>
<dbReference type="InterPro" id="IPR008271">
    <property type="entry name" value="Ser/Thr_kinase_AS"/>
</dbReference>
<dbReference type="Pfam" id="PF19160">
    <property type="entry name" value="SPARK"/>
    <property type="match status" value="1"/>
</dbReference>
<keyword evidence="8" id="KW-0732">Signal</keyword>
<dbReference type="CDD" id="cd14066">
    <property type="entry name" value="STKc_IRAK"/>
    <property type="match status" value="1"/>
</dbReference>
<feature type="transmembrane region" description="Helical" evidence="20">
    <location>
        <begin position="375"/>
        <end position="401"/>
    </location>
</feature>
<dbReference type="Gene3D" id="3.30.200.20">
    <property type="entry name" value="Phosphorylase Kinase, domain 1"/>
    <property type="match status" value="1"/>
</dbReference>
<keyword evidence="12 20" id="KW-1133">Transmembrane helix</keyword>
<keyword evidence="5" id="KW-0723">Serine/threonine-protein kinase</keyword>
<sequence>MKAANGRQENGTSGSDVDGLGRRSFFLLVEATILRVIEELSEQVVSKPSCLKHRRGAKFQIQREILADDWKSQISSPRPSVSAGRWCYLVCTMDHCFLKFEATLGSSAGARYPKMKLSSAQSERQILGKPEAKFDYHNFLKGYISESSHQMVSKEELLDGRVSSKMKLLQTSPAICPLDFTNLKEYPWFVETCQQMPQNYSTCCTALYSALALAEAEYLRTDGLFRLEDTATVGACVGDLNSQLKLNGLQDNSVMDVCFPVSNYSRFVRSPTKCAGIETRSDFYNLIGPLGNESLANSCSGDLINIDRCAKCVDAMTTVTIDLTKLGGPNNSVDCLYYTLFYAAGISNEFGPWRQGSAECIMAVKIAHKGSSNKLGLFLGVGSAVAVLACLMICGSFCFYWKRRKIIERRAMMERNKMIKSSVKPNVGLLIYKYDEVKAATKNFSQKNFIGSGGFGDVFKGQLKDGTKIAVKRMKNCTIEGDTEFVNEVEVMNNVRHRNLVMLRGCCVSGKTADGPQRLLIYDYLPNGSLHDYLSNVEKFLTWPERKKLAVGVAKGISYLHNGINPPIIHRDIKPSNILLDENMDAQVADFGLARFKVEGLSHITTIVAGTRGYLAPEYALYGQLTVRSDVYSFGVLLLELMSGRPALCDDKQGLQQITDWAWAMVKTGNVVDIVDERIRDVGPQDVMARFILVGILCSHLLVACRPTMPEVLDYLEGNLPVPDIPDRPVPVTSPAALLEKLDSFKLFPNLKNSSSSFTGEFSGRSASVSLNSLLR</sequence>
<feature type="region of interest" description="Disordered" evidence="19">
    <location>
        <begin position="756"/>
        <end position="776"/>
    </location>
</feature>
<evidence type="ECO:0000256" key="16">
    <source>
        <dbReference type="ARBA" id="ARBA00047899"/>
    </source>
</evidence>
<proteinExistence type="predicted"/>
<evidence type="ECO:0000259" key="21">
    <source>
        <dbReference type="PROSITE" id="PS50011"/>
    </source>
</evidence>
<evidence type="ECO:0000256" key="5">
    <source>
        <dbReference type="ARBA" id="ARBA00022527"/>
    </source>
</evidence>
<name>A0ABD1YSM3_9MARC</name>
<keyword evidence="11 18" id="KW-0067">ATP-binding</keyword>
<keyword evidence="6" id="KW-0808">Transferase</keyword>
<dbReference type="SMART" id="SM00220">
    <property type="entry name" value="S_TKc"/>
    <property type="match status" value="1"/>
</dbReference>
<evidence type="ECO:0000256" key="4">
    <source>
        <dbReference type="ARBA" id="ARBA00022475"/>
    </source>
</evidence>
<keyword evidence="10" id="KW-0418">Kinase</keyword>
<evidence type="ECO:0000256" key="1">
    <source>
        <dbReference type="ARBA" id="ARBA00004162"/>
    </source>
</evidence>
<evidence type="ECO:0000256" key="6">
    <source>
        <dbReference type="ARBA" id="ARBA00022679"/>
    </source>
</evidence>
<evidence type="ECO:0000313" key="22">
    <source>
        <dbReference type="EMBL" id="KAL2633563.1"/>
    </source>
</evidence>
<dbReference type="InterPro" id="IPR011009">
    <property type="entry name" value="Kinase-like_dom_sf"/>
</dbReference>
<dbReference type="PROSITE" id="PS00107">
    <property type="entry name" value="PROTEIN_KINASE_ATP"/>
    <property type="match status" value="1"/>
</dbReference>
<protein>
    <recommendedName>
        <fullName evidence="3">non-specific serine/threonine protein kinase</fullName>
        <ecNumber evidence="3">2.7.11.1</ecNumber>
    </recommendedName>
</protein>
<evidence type="ECO:0000256" key="18">
    <source>
        <dbReference type="PROSITE-ProRule" id="PRU10141"/>
    </source>
</evidence>
<keyword evidence="4" id="KW-1003">Cell membrane</keyword>
<evidence type="ECO:0000256" key="10">
    <source>
        <dbReference type="ARBA" id="ARBA00022777"/>
    </source>
</evidence>
<keyword evidence="14" id="KW-0675">Receptor</keyword>
<dbReference type="GO" id="GO:0004674">
    <property type="term" value="F:protein serine/threonine kinase activity"/>
    <property type="evidence" value="ECO:0007669"/>
    <property type="project" value="UniProtKB-KW"/>
</dbReference>
<dbReference type="FunFam" id="1.10.510.10:FF:000287">
    <property type="entry name" value="probable LRR receptor-like serine/threonine-protein kinase RKF3"/>
    <property type="match status" value="1"/>
</dbReference>
<dbReference type="SUPFAM" id="SSF56112">
    <property type="entry name" value="Protein kinase-like (PK-like)"/>
    <property type="match status" value="1"/>
</dbReference>
<dbReference type="Proteomes" id="UP001605036">
    <property type="component" value="Unassembled WGS sequence"/>
</dbReference>
<accession>A0ABD1YSM3</accession>
<evidence type="ECO:0000313" key="23">
    <source>
        <dbReference type="Proteomes" id="UP001605036"/>
    </source>
</evidence>
<evidence type="ECO:0000256" key="3">
    <source>
        <dbReference type="ARBA" id="ARBA00012513"/>
    </source>
</evidence>
<dbReference type="InterPro" id="IPR000719">
    <property type="entry name" value="Prot_kinase_dom"/>
</dbReference>
<dbReference type="InterPro" id="IPR043891">
    <property type="entry name" value="SPARK"/>
</dbReference>
<comment type="catalytic activity">
    <reaction evidence="16">
        <text>L-threonyl-[protein] + ATP = O-phospho-L-threonyl-[protein] + ADP + H(+)</text>
        <dbReference type="Rhea" id="RHEA:46608"/>
        <dbReference type="Rhea" id="RHEA-COMP:11060"/>
        <dbReference type="Rhea" id="RHEA-COMP:11605"/>
        <dbReference type="ChEBI" id="CHEBI:15378"/>
        <dbReference type="ChEBI" id="CHEBI:30013"/>
        <dbReference type="ChEBI" id="CHEBI:30616"/>
        <dbReference type="ChEBI" id="CHEBI:61977"/>
        <dbReference type="ChEBI" id="CHEBI:456216"/>
        <dbReference type="EC" id="2.7.11.1"/>
    </reaction>
</comment>
<dbReference type="PROSITE" id="PS00108">
    <property type="entry name" value="PROTEIN_KINASE_ST"/>
    <property type="match status" value="1"/>
</dbReference>
<dbReference type="AlphaFoldDB" id="A0ABD1YSM3"/>
<dbReference type="GO" id="GO:0005524">
    <property type="term" value="F:ATP binding"/>
    <property type="evidence" value="ECO:0007669"/>
    <property type="project" value="UniProtKB-UniRule"/>
</dbReference>
<dbReference type="InterPro" id="IPR017441">
    <property type="entry name" value="Protein_kinase_ATP_BS"/>
</dbReference>
<keyword evidence="9 18" id="KW-0547">Nucleotide-binding</keyword>
<evidence type="ECO:0000256" key="15">
    <source>
        <dbReference type="ARBA" id="ARBA00023180"/>
    </source>
</evidence>
<dbReference type="FunFam" id="3.30.200.20:FF:000542">
    <property type="entry name" value="Receptor-like serine/threonine-protein kinase At4g25390"/>
    <property type="match status" value="1"/>
</dbReference>
<organism evidence="22 23">
    <name type="scientific">Riccia fluitans</name>
    <dbReference type="NCBI Taxonomy" id="41844"/>
    <lineage>
        <taxon>Eukaryota</taxon>
        <taxon>Viridiplantae</taxon>
        <taxon>Streptophyta</taxon>
        <taxon>Embryophyta</taxon>
        <taxon>Marchantiophyta</taxon>
        <taxon>Marchantiopsida</taxon>
        <taxon>Marchantiidae</taxon>
        <taxon>Marchantiales</taxon>
        <taxon>Ricciaceae</taxon>
        <taxon>Riccia</taxon>
    </lineage>
</organism>
<dbReference type="Gene3D" id="1.10.510.10">
    <property type="entry name" value="Transferase(Phosphotransferase) domain 1"/>
    <property type="match status" value="1"/>
</dbReference>
<evidence type="ECO:0000256" key="20">
    <source>
        <dbReference type="SAM" id="Phobius"/>
    </source>
</evidence>
<reference evidence="22 23" key="1">
    <citation type="submission" date="2024-09" db="EMBL/GenBank/DDBJ databases">
        <title>Chromosome-scale assembly of Riccia fluitans.</title>
        <authorList>
            <person name="Paukszto L."/>
            <person name="Sawicki J."/>
            <person name="Karawczyk K."/>
            <person name="Piernik-Szablinska J."/>
            <person name="Szczecinska M."/>
            <person name="Mazdziarz M."/>
        </authorList>
    </citation>
    <scope>NUCLEOTIDE SEQUENCE [LARGE SCALE GENOMIC DNA]</scope>
    <source>
        <strain evidence="22">Rf_01</strain>
        <tissue evidence="22">Aerial parts of the thallus</tissue>
    </source>
</reference>
<evidence type="ECO:0000256" key="14">
    <source>
        <dbReference type="ARBA" id="ARBA00023170"/>
    </source>
</evidence>
<dbReference type="PANTHER" id="PTHR47989">
    <property type="entry name" value="OS01G0750732 PROTEIN"/>
    <property type="match status" value="1"/>
</dbReference>
<keyword evidence="7 20" id="KW-0812">Transmembrane</keyword>
<evidence type="ECO:0000256" key="13">
    <source>
        <dbReference type="ARBA" id="ARBA00023136"/>
    </source>
</evidence>
<evidence type="ECO:0000256" key="9">
    <source>
        <dbReference type="ARBA" id="ARBA00022741"/>
    </source>
</evidence>
<dbReference type="PROSITE" id="PS50011">
    <property type="entry name" value="PROTEIN_KINASE_DOM"/>
    <property type="match status" value="1"/>
</dbReference>
<dbReference type="Pfam" id="PF00069">
    <property type="entry name" value="Pkinase"/>
    <property type="match status" value="1"/>
</dbReference>
<feature type="binding site" evidence="18">
    <location>
        <position position="472"/>
    </location>
    <ligand>
        <name>ATP</name>
        <dbReference type="ChEBI" id="CHEBI:30616"/>
    </ligand>
</feature>
<dbReference type="GO" id="GO:0005886">
    <property type="term" value="C:plasma membrane"/>
    <property type="evidence" value="ECO:0007669"/>
    <property type="project" value="UniProtKB-SubCell"/>
</dbReference>
<comment type="catalytic activity">
    <reaction evidence="17">
        <text>L-seryl-[protein] + ATP = O-phospho-L-seryl-[protein] + ADP + H(+)</text>
        <dbReference type="Rhea" id="RHEA:17989"/>
        <dbReference type="Rhea" id="RHEA-COMP:9863"/>
        <dbReference type="Rhea" id="RHEA-COMP:11604"/>
        <dbReference type="ChEBI" id="CHEBI:15378"/>
        <dbReference type="ChEBI" id="CHEBI:29999"/>
        <dbReference type="ChEBI" id="CHEBI:30616"/>
        <dbReference type="ChEBI" id="CHEBI:83421"/>
        <dbReference type="ChEBI" id="CHEBI:456216"/>
        <dbReference type="EC" id="2.7.11.1"/>
    </reaction>
</comment>
<keyword evidence="13 20" id="KW-0472">Membrane</keyword>
<evidence type="ECO:0000256" key="2">
    <source>
        <dbReference type="ARBA" id="ARBA00004479"/>
    </source>
</evidence>
<dbReference type="PANTHER" id="PTHR47989:SF62">
    <property type="entry name" value="OS05G0423500 PROTEIN"/>
    <property type="match status" value="1"/>
</dbReference>
<gene>
    <name evidence="22" type="ORF">R1flu_005042</name>
</gene>
<evidence type="ECO:0000256" key="17">
    <source>
        <dbReference type="ARBA" id="ARBA00048679"/>
    </source>
</evidence>
<comment type="subcellular location">
    <subcellularLocation>
        <location evidence="1">Cell membrane</location>
        <topology evidence="1">Single-pass membrane protein</topology>
    </subcellularLocation>
    <subcellularLocation>
        <location evidence="2">Membrane</location>
        <topology evidence="2">Single-pass type I membrane protein</topology>
    </subcellularLocation>
</comment>
<evidence type="ECO:0000256" key="12">
    <source>
        <dbReference type="ARBA" id="ARBA00022989"/>
    </source>
</evidence>
<evidence type="ECO:0000256" key="19">
    <source>
        <dbReference type="SAM" id="MobiDB-lite"/>
    </source>
</evidence>
<keyword evidence="15" id="KW-0325">Glycoprotein</keyword>
<evidence type="ECO:0000256" key="11">
    <source>
        <dbReference type="ARBA" id="ARBA00022840"/>
    </source>
</evidence>
<dbReference type="EC" id="2.7.11.1" evidence="3"/>
<keyword evidence="23" id="KW-1185">Reference proteome</keyword>
<evidence type="ECO:0000256" key="8">
    <source>
        <dbReference type="ARBA" id="ARBA00022729"/>
    </source>
</evidence>
<evidence type="ECO:0000256" key="7">
    <source>
        <dbReference type="ARBA" id="ARBA00022692"/>
    </source>
</evidence>